<dbReference type="Proteomes" id="UP001339883">
    <property type="component" value="Unassembled WGS sequence"/>
</dbReference>
<gene>
    <name evidence="1" type="ORF">I2F25_09765</name>
</gene>
<sequence length="90" mass="10533">MSLYQMKKIMLALGTYTVLFSVPLYAHFKQTQLAKVDILLKTQHSWDRKPYIKYPNGFPELSVLHFKLKPNSILPLHHDPYPNAGYNMEL</sequence>
<organism evidence="1 2">
    <name type="scientific">Acinetobacter pollinis</name>
    <dbReference type="NCBI Taxonomy" id="2605270"/>
    <lineage>
        <taxon>Bacteria</taxon>
        <taxon>Pseudomonadati</taxon>
        <taxon>Pseudomonadota</taxon>
        <taxon>Gammaproteobacteria</taxon>
        <taxon>Moraxellales</taxon>
        <taxon>Moraxellaceae</taxon>
        <taxon>Acinetobacter</taxon>
    </lineage>
</organism>
<reference evidence="1 2" key="1">
    <citation type="submission" date="2019-08" db="EMBL/GenBank/DDBJ databases">
        <title>Five species of Acinetobacter isolated from floral nectar and animal pollinators.</title>
        <authorList>
            <person name="Hendry T.A."/>
        </authorList>
    </citation>
    <scope>NUCLEOTIDE SEQUENCE [LARGE SCALE GENOMIC DNA]</scope>
    <source>
        <strain evidence="1 2">MD18.27</strain>
    </source>
</reference>
<accession>A0ABU6DUB8</accession>
<evidence type="ECO:0000313" key="1">
    <source>
        <dbReference type="EMBL" id="MEB5477325.1"/>
    </source>
</evidence>
<evidence type="ECO:0000313" key="2">
    <source>
        <dbReference type="Proteomes" id="UP001339883"/>
    </source>
</evidence>
<proteinExistence type="predicted"/>
<name>A0ABU6DUB8_9GAMM</name>
<comment type="caution">
    <text evidence="1">The sequence shown here is derived from an EMBL/GenBank/DDBJ whole genome shotgun (WGS) entry which is preliminary data.</text>
</comment>
<keyword evidence="2" id="KW-1185">Reference proteome</keyword>
<protein>
    <submittedName>
        <fullName evidence="1">Uncharacterized protein</fullName>
    </submittedName>
</protein>
<dbReference type="EMBL" id="VTDN01000007">
    <property type="protein sequence ID" value="MEB5477325.1"/>
    <property type="molecule type" value="Genomic_DNA"/>
</dbReference>